<feature type="domain" description="HTH-like" evidence="2">
    <location>
        <begin position="19"/>
        <end position="74"/>
    </location>
</feature>
<dbReference type="EMBL" id="JAVIIQ010000038">
    <property type="protein sequence ID" value="MDX8535922.1"/>
    <property type="molecule type" value="Genomic_DNA"/>
</dbReference>
<proteinExistence type="predicted"/>
<dbReference type="PANTHER" id="PTHR46889:SF4">
    <property type="entry name" value="TRANSPOSASE INSO FOR INSERTION SEQUENCE ELEMENT IS911B-RELATED"/>
    <property type="match status" value="1"/>
</dbReference>
<evidence type="ECO:0000256" key="1">
    <source>
        <dbReference type="SAM" id="MobiDB-lite"/>
    </source>
</evidence>
<feature type="non-terminal residue" evidence="3">
    <location>
        <position position="240"/>
    </location>
</feature>
<sequence>MTGIARSTYYDRLEKPADDTAIVEAMFAISDEFEFYGYRRVGAALRQQGLVVNPKKIRRLMREHDLQPRIRRRFVEDLNIAGAMPPACRNNLVPTGCDIPAASAASSLVSPCAIPNQNRWSSDRSATGGRPGDSNGARPERCDRRFPMPIATSFVQVLRRPLESAQYAAQLYRETLGASGLNGSMGRRGNPYDNAKAESFLGCVSTLYLQRHHCWVVSMHDVGAGAIQAGRRAIQKAGGG</sequence>
<name>A0ABU5AF83_9HYPH</name>
<protein>
    <submittedName>
        <fullName evidence="3">IS3 family transposase</fullName>
    </submittedName>
</protein>
<evidence type="ECO:0000313" key="3">
    <source>
        <dbReference type="EMBL" id="MDX8535922.1"/>
    </source>
</evidence>
<reference evidence="3 4" key="1">
    <citation type="submission" date="2023-08" db="EMBL/GenBank/DDBJ databases">
        <title>Implementing the SeqCode for naming new Mesorhizobium species isolated from Vachellia karroo root nodules.</title>
        <authorList>
            <person name="Van Lill M."/>
        </authorList>
    </citation>
    <scope>NUCLEOTIDE SEQUENCE [LARGE SCALE GENOMIC DNA]</scope>
    <source>
        <strain evidence="3 4">VK25D</strain>
    </source>
</reference>
<dbReference type="InterPro" id="IPR050900">
    <property type="entry name" value="Transposase_IS3/IS150/IS904"/>
</dbReference>
<accession>A0ABU5AF83</accession>
<organism evidence="3 4">
    <name type="scientific">Mesorhizobium vachelliae</name>
    <dbReference type="NCBI Taxonomy" id="3072309"/>
    <lineage>
        <taxon>Bacteria</taxon>
        <taxon>Pseudomonadati</taxon>
        <taxon>Pseudomonadota</taxon>
        <taxon>Alphaproteobacteria</taxon>
        <taxon>Hyphomicrobiales</taxon>
        <taxon>Phyllobacteriaceae</taxon>
        <taxon>Mesorhizobium</taxon>
    </lineage>
</organism>
<evidence type="ECO:0000313" key="4">
    <source>
        <dbReference type="Proteomes" id="UP001285154"/>
    </source>
</evidence>
<dbReference type="Proteomes" id="UP001285154">
    <property type="component" value="Unassembled WGS sequence"/>
</dbReference>
<gene>
    <name evidence="3" type="ORF">RFM42_33645</name>
</gene>
<evidence type="ECO:0000259" key="2">
    <source>
        <dbReference type="Pfam" id="PF13276"/>
    </source>
</evidence>
<dbReference type="InterPro" id="IPR025948">
    <property type="entry name" value="HTH-like_dom"/>
</dbReference>
<keyword evidence="4" id="KW-1185">Reference proteome</keyword>
<comment type="caution">
    <text evidence="3">The sequence shown here is derived from an EMBL/GenBank/DDBJ whole genome shotgun (WGS) entry which is preliminary data.</text>
</comment>
<feature type="region of interest" description="Disordered" evidence="1">
    <location>
        <begin position="119"/>
        <end position="143"/>
    </location>
</feature>
<dbReference type="PANTHER" id="PTHR46889">
    <property type="entry name" value="TRANSPOSASE INSF FOR INSERTION SEQUENCE IS3B-RELATED"/>
    <property type="match status" value="1"/>
</dbReference>
<dbReference type="Pfam" id="PF13276">
    <property type="entry name" value="HTH_21"/>
    <property type="match status" value="1"/>
</dbReference>